<keyword evidence="5" id="KW-1185">Reference proteome</keyword>
<feature type="region of interest" description="Disordered" evidence="3">
    <location>
        <begin position="1"/>
        <end position="26"/>
    </location>
</feature>
<dbReference type="EMBL" id="SLXA01000001">
    <property type="protein sequence ID" value="TCO86297.1"/>
    <property type="molecule type" value="Genomic_DNA"/>
</dbReference>
<keyword evidence="1 2" id="KW-0963">Cytoplasm</keyword>
<evidence type="ECO:0000313" key="4">
    <source>
        <dbReference type="EMBL" id="TCO86297.1"/>
    </source>
</evidence>
<protein>
    <recommendedName>
        <fullName evidence="2">UPF0291 protein EV212_10177</fullName>
    </recommendedName>
</protein>
<comment type="subcellular location">
    <subcellularLocation>
        <location evidence="2">Cytoplasm</location>
    </subcellularLocation>
</comment>
<gene>
    <name evidence="4" type="ORF">EV212_10177</name>
</gene>
<dbReference type="OrthoDB" id="390105at2"/>
<dbReference type="PANTHER" id="PTHR37300:SF1">
    <property type="entry name" value="UPF0291 PROTEIN YNZC"/>
    <property type="match status" value="1"/>
</dbReference>
<dbReference type="Gene3D" id="1.10.287.540">
    <property type="entry name" value="Helix hairpin bin"/>
    <property type="match status" value="1"/>
</dbReference>
<dbReference type="Pfam" id="PF05979">
    <property type="entry name" value="DUF896"/>
    <property type="match status" value="1"/>
</dbReference>
<organism evidence="4 5">
    <name type="scientific">Frisingicoccus caecimuris</name>
    <dbReference type="NCBI Taxonomy" id="1796636"/>
    <lineage>
        <taxon>Bacteria</taxon>
        <taxon>Bacillati</taxon>
        <taxon>Bacillota</taxon>
        <taxon>Clostridia</taxon>
        <taxon>Lachnospirales</taxon>
        <taxon>Lachnospiraceae</taxon>
        <taxon>Frisingicoccus</taxon>
    </lineage>
</organism>
<proteinExistence type="inferred from homology"/>
<dbReference type="GO" id="GO:0005737">
    <property type="term" value="C:cytoplasm"/>
    <property type="evidence" value="ECO:0007669"/>
    <property type="project" value="UniProtKB-SubCell"/>
</dbReference>
<evidence type="ECO:0000256" key="2">
    <source>
        <dbReference type="HAMAP-Rule" id="MF_01103"/>
    </source>
</evidence>
<sequence length="74" mass="8601">MTEKDIQRINELYKKSKTPEGLTTEERREQAALRSAFLESVRNNLKGQLDTIKIQQPDGTIVDLKKKHQEKYGN</sequence>
<reference evidence="4 5" key="1">
    <citation type="submission" date="2019-03" db="EMBL/GenBank/DDBJ databases">
        <title>Genomic Encyclopedia of Type Strains, Phase IV (KMG-IV): sequencing the most valuable type-strain genomes for metagenomic binning, comparative biology and taxonomic classification.</title>
        <authorList>
            <person name="Goeker M."/>
        </authorList>
    </citation>
    <scope>NUCLEOTIDE SEQUENCE [LARGE SCALE GENOMIC DNA]</scope>
    <source>
        <strain evidence="4 5">DSM 28559</strain>
    </source>
</reference>
<dbReference type="RefSeq" id="WP_132087197.1">
    <property type="nucleotide sequence ID" value="NZ_JANKAQ010000005.1"/>
</dbReference>
<dbReference type="SUPFAM" id="SSF158221">
    <property type="entry name" value="YnzC-like"/>
    <property type="match status" value="1"/>
</dbReference>
<name>A0A4R2LKV3_9FIRM</name>
<dbReference type="InterPro" id="IPR009242">
    <property type="entry name" value="DUF896"/>
</dbReference>
<evidence type="ECO:0000313" key="5">
    <source>
        <dbReference type="Proteomes" id="UP000295711"/>
    </source>
</evidence>
<comment type="similarity">
    <text evidence="2">Belongs to the UPF0291 family.</text>
</comment>
<comment type="caution">
    <text evidence="4">The sequence shown here is derived from an EMBL/GenBank/DDBJ whole genome shotgun (WGS) entry which is preliminary data.</text>
</comment>
<accession>A0A4R2LKV3</accession>
<dbReference type="AlphaFoldDB" id="A0A4R2LKV3"/>
<evidence type="ECO:0000256" key="1">
    <source>
        <dbReference type="ARBA" id="ARBA00022490"/>
    </source>
</evidence>
<dbReference type="HAMAP" id="MF_01103">
    <property type="entry name" value="UPF0291"/>
    <property type="match status" value="1"/>
</dbReference>
<evidence type="ECO:0000256" key="3">
    <source>
        <dbReference type="SAM" id="MobiDB-lite"/>
    </source>
</evidence>
<dbReference type="Proteomes" id="UP000295711">
    <property type="component" value="Unassembled WGS sequence"/>
</dbReference>
<dbReference type="PANTHER" id="PTHR37300">
    <property type="entry name" value="UPF0291 PROTEIN CBO2609/CLC_2481"/>
    <property type="match status" value="1"/>
</dbReference>